<dbReference type="InterPro" id="IPR009567">
    <property type="entry name" value="SARAF"/>
</dbReference>
<evidence type="ECO:0000256" key="2">
    <source>
        <dbReference type="ARBA" id="ARBA00006833"/>
    </source>
</evidence>
<evidence type="ECO:0000256" key="9">
    <source>
        <dbReference type="ARBA" id="ARBA00022837"/>
    </source>
</evidence>
<evidence type="ECO:0000256" key="8">
    <source>
        <dbReference type="ARBA" id="ARBA00022824"/>
    </source>
</evidence>
<feature type="compositionally biased region" description="Basic and acidic residues" evidence="14">
    <location>
        <begin position="259"/>
        <end position="269"/>
    </location>
</feature>
<comment type="subcellular location">
    <subcellularLocation>
        <location evidence="1">Endoplasmic reticulum membrane</location>
        <topology evidence="1">Single-pass type I membrane protein</topology>
    </subcellularLocation>
</comment>
<evidence type="ECO:0000256" key="13">
    <source>
        <dbReference type="ARBA" id="ARBA00031116"/>
    </source>
</evidence>
<keyword evidence="7" id="KW-0732">Signal</keyword>
<organism evidence="16 17">
    <name type="scientific">Mycena citricolor</name>
    <dbReference type="NCBI Taxonomy" id="2018698"/>
    <lineage>
        <taxon>Eukaryota</taxon>
        <taxon>Fungi</taxon>
        <taxon>Dikarya</taxon>
        <taxon>Basidiomycota</taxon>
        <taxon>Agaricomycotina</taxon>
        <taxon>Agaricomycetes</taxon>
        <taxon>Agaricomycetidae</taxon>
        <taxon>Agaricales</taxon>
        <taxon>Marasmiineae</taxon>
        <taxon>Mycenaceae</taxon>
        <taxon>Mycena</taxon>
    </lineage>
</organism>
<keyword evidence="10 15" id="KW-1133">Transmembrane helix</keyword>
<keyword evidence="11" id="KW-0406">Ion transport</keyword>
<evidence type="ECO:0000256" key="12">
    <source>
        <dbReference type="ARBA" id="ARBA00023136"/>
    </source>
</evidence>
<evidence type="ECO:0000256" key="6">
    <source>
        <dbReference type="ARBA" id="ARBA00022692"/>
    </source>
</evidence>
<keyword evidence="12 15" id="KW-0472">Membrane</keyword>
<evidence type="ECO:0000256" key="14">
    <source>
        <dbReference type="SAM" id="MobiDB-lite"/>
    </source>
</evidence>
<proteinExistence type="inferred from homology"/>
<dbReference type="GO" id="GO:0005789">
    <property type="term" value="C:endoplasmic reticulum membrane"/>
    <property type="evidence" value="ECO:0007669"/>
    <property type="project" value="UniProtKB-SubCell"/>
</dbReference>
<protein>
    <recommendedName>
        <fullName evidence="3">Store-operated calcium entry-associated regulatory factor</fullName>
    </recommendedName>
    <alternativeName>
        <fullName evidence="13">Transmembrane protein 66</fullName>
    </alternativeName>
</protein>
<comment type="similarity">
    <text evidence="2">Belongs to the SARAF family.</text>
</comment>
<reference evidence="16" key="1">
    <citation type="submission" date="2023-11" db="EMBL/GenBank/DDBJ databases">
        <authorList>
            <person name="De Vega J J."/>
            <person name="De Vega J J."/>
        </authorList>
    </citation>
    <scope>NUCLEOTIDE SEQUENCE</scope>
</reference>
<evidence type="ECO:0000256" key="3">
    <source>
        <dbReference type="ARBA" id="ARBA00016584"/>
    </source>
</evidence>
<evidence type="ECO:0000256" key="15">
    <source>
        <dbReference type="SAM" id="Phobius"/>
    </source>
</evidence>
<comment type="caution">
    <text evidence="16">The sequence shown here is derived from an EMBL/GenBank/DDBJ whole genome shotgun (WGS) entry which is preliminary data.</text>
</comment>
<dbReference type="Proteomes" id="UP001295794">
    <property type="component" value="Unassembled WGS sequence"/>
</dbReference>
<evidence type="ECO:0000256" key="5">
    <source>
        <dbReference type="ARBA" id="ARBA00022568"/>
    </source>
</evidence>
<evidence type="ECO:0000256" key="10">
    <source>
        <dbReference type="ARBA" id="ARBA00022989"/>
    </source>
</evidence>
<keyword evidence="4" id="KW-0813">Transport</keyword>
<dbReference type="PANTHER" id="PTHR15929">
    <property type="entry name" value="STORE-OPERATED CALCIUM ENTRY-ASSOCIATED REGULATORY FACTOR"/>
    <property type="match status" value="1"/>
</dbReference>
<sequence length="289" mass="31575">MSRVQLAKIPALTFYKGEWTQSRRTEPLPQLTCVGKPCKLFTPDVVRCESLGGSGTDIDWKCHADLPDSLRLGRVSVSCEGFSKPGDPWVLKDSCALEYRLVQVPKSLRDSDSDNYLHNTPSEPLDVASILFYLLWIGVCAMIAFALFRSCFGDRNDHAGAGRGERPGGPGPRPGAGRPAFFPGGMDHDTDDAPPPYSKMGQGMANQDGWRPGFWTGAALGGLGAHLLNNRQGGQRTYDWERERYRHQSGSGGWFARDPPSRRPDDRGEGSSNLGAMRQSTGFGGSNVR</sequence>
<feature type="compositionally biased region" description="Low complexity" evidence="14">
    <location>
        <begin position="175"/>
        <end position="185"/>
    </location>
</feature>
<evidence type="ECO:0000256" key="1">
    <source>
        <dbReference type="ARBA" id="ARBA00004115"/>
    </source>
</evidence>
<dbReference type="GO" id="GO:2001256">
    <property type="term" value="P:regulation of store-operated calcium entry"/>
    <property type="evidence" value="ECO:0007669"/>
    <property type="project" value="InterPro"/>
</dbReference>
<feature type="transmembrane region" description="Helical" evidence="15">
    <location>
        <begin position="130"/>
        <end position="148"/>
    </location>
</feature>
<evidence type="ECO:0000256" key="4">
    <source>
        <dbReference type="ARBA" id="ARBA00022448"/>
    </source>
</evidence>
<gene>
    <name evidence="16" type="ORF">MYCIT1_LOCUS12984</name>
</gene>
<dbReference type="Pfam" id="PF06682">
    <property type="entry name" value="SARAF"/>
    <property type="match status" value="1"/>
</dbReference>
<dbReference type="GO" id="GO:0006816">
    <property type="term" value="P:calcium ion transport"/>
    <property type="evidence" value="ECO:0007669"/>
    <property type="project" value="UniProtKB-KW"/>
</dbReference>
<evidence type="ECO:0000256" key="7">
    <source>
        <dbReference type="ARBA" id="ARBA00022729"/>
    </source>
</evidence>
<keyword evidence="6 15" id="KW-0812">Transmembrane</keyword>
<keyword evidence="5" id="KW-0109">Calcium transport</keyword>
<dbReference type="EMBL" id="CAVNYO010000146">
    <property type="protein sequence ID" value="CAK5269341.1"/>
    <property type="molecule type" value="Genomic_DNA"/>
</dbReference>
<feature type="region of interest" description="Disordered" evidence="14">
    <location>
        <begin position="161"/>
        <end position="205"/>
    </location>
</feature>
<keyword evidence="17" id="KW-1185">Reference proteome</keyword>
<evidence type="ECO:0000313" key="16">
    <source>
        <dbReference type="EMBL" id="CAK5269341.1"/>
    </source>
</evidence>
<feature type="compositionally biased region" description="Polar residues" evidence="14">
    <location>
        <begin position="270"/>
        <end position="281"/>
    </location>
</feature>
<accession>A0AAD2H579</accession>
<evidence type="ECO:0000256" key="11">
    <source>
        <dbReference type="ARBA" id="ARBA00023065"/>
    </source>
</evidence>
<keyword evidence="9" id="KW-0106">Calcium</keyword>
<feature type="region of interest" description="Disordered" evidence="14">
    <location>
        <begin position="244"/>
        <end position="289"/>
    </location>
</feature>
<evidence type="ECO:0000313" key="17">
    <source>
        <dbReference type="Proteomes" id="UP001295794"/>
    </source>
</evidence>
<keyword evidence="8" id="KW-0256">Endoplasmic reticulum</keyword>
<name>A0AAD2H579_9AGAR</name>
<dbReference type="PANTHER" id="PTHR15929:SF0">
    <property type="entry name" value="STORE-OPERATED CALCIUM ENTRY-ASSOCIATED REGULATORY FACTOR"/>
    <property type="match status" value="1"/>
</dbReference>
<dbReference type="AlphaFoldDB" id="A0AAD2H579"/>